<dbReference type="InterPro" id="IPR000834">
    <property type="entry name" value="Peptidase_M14"/>
</dbReference>
<dbReference type="CDD" id="cd06241">
    <property type="entry name" value="M14-like"/>
    <property type="match status" value="1"/>
</dbReference>
<comment type="cofactor">
    <cofactor evidence="1">
        <name>Zn(2+)</name>
        <dbReference type="ChEBI" id="CHEBI:29105"/>
    </cofactor>
</comment>
<organism evidence="5">
    <name type="scientific">marine metagenome</name>
    <dbReference type="NCBI Taxonomy" id="408172"/>
    <lineage>
        <taxon>unclassified sequences</taxon>
        <taxon>metagenomes</taxon>
        <taxon>ecological metagenomes</taxon>
    </lineage>
</organism>
<evidence type="ECO:0000313" key="5">
    <source>
        <dbReference type="EMBL" id="SVA26353.1"/>
    </source>
</evidence>
<dbReference type="GO" id="GO:0008270">
    <property type="term" value="F:zinc ion binding"/>
    <property type="evidence" value="ECO:0007669"/>
    <property type="project" value="InterPro"/>
</dbReference>
<protein>
    <recommendedName>
        <fullName evidence="4">Peptidase M14 domain-containing protein</fullName>
    </recommendedName>
</protein>
<dbReference type="AlphaFoldDB" id="A0A381UI06"/>
<dbReference type="GO" id="GO:0005615">
    <property type="term" value="C:extracellular space"/>
    <property type="evidence" value="ECO:0007669"/>
    <property type="project" value="TreeGrafter"/>
</dbReference>
<sequence length="395" mass="43517">MVFAAFFSLLACATAPPGGNTNIDSLLTTAERSSFDETTRYADVIELMNAFDASSDRMHMATFGYTYEGLALPMMVVGDVSDASREAVVNSGKTRVWIQGGIHSGEACGKEAMLMMLRDLALDKHAEWDDSLVLLIAPLYNADGNELVKVDNRGSQNGPVAGMGQRPNAQGYDLNRDHMKLDSPEARSLVQMMNNYDPHVAIDLHTTNGTRHAYHVTYSPPLHPNTYTQIDEMLRGDWLPTVTQQIKDKHGWDYYYYGNAGFGGGTRGRGSRGGRRGVSGGGAGQAQGMQVWRTFDHRPRFNNNYVGLRNRFAILSEAYAYATFEDRVMASLWFVEEILNHAATNADAIREIVTAADQHSIIGEKLAVRASFLPSEEPVEILMGETESVLNPYSG</sequence>
<reference evidence="5" key="1">
    <citation type="submission" date="2018-05" db="EMBL/GenBank/DDBJ databases">
        <authorList>
            <person name="Lanie J.A."/>
            <person name="Ng W.-L."/>
            <person name="Kazmierczak K.M."/>
            <person name="Andrzejewski T.M."/>
            <person name="Davidsen T.M."/>
            <person name="Wayne K.J."/>
            <person name="Tettelin H."/>
            <person name="Glass J.I."/>
            <person name="Rusch D."/>
            <person name="Podicherti R."/>
            <person name="Tsui H.-C.T."/>
            <person name="Winkler M.E."/>
        </authorList>
    </citation>
    <scope>NUCLEOTIDE SEQUENCE</scope>
</reference>
<accession>A0A381UI06</accession>
<proteinExistence type="inferred from homology"/>
<comment type="similarity">
    <text evidence="2">Belongs to the peptidase M14 family.</text>
</comment>
<dbReference type="Gene3D" id="3.40.630.10">
    <property type="entry name" value="Zn peptidases"/>
    <property type="match status" value="1"/>
</dbReference>
<evidence type="ECO:0000256" key="3">
    <source>
        <dbReference type="SAM" id="MobiDB-lite"/>
    </source>
</evidence>
<dbReference type="PANTHER" id="PTHR11705:SF145">
    <property type="entry name" value="PEPTIDASE M14 CARBOXYPEPTIDASE A DOMAIN-CONTAINING PROTEIN"/>
    <property type="match status" value="1"/>
</dbReference>
<feature type="compositionally biased region" description="Gly residues" evidence="3">
    <location>
        <begin position="276"/>
        <end position="285"/>
    </location>
</feature>
<dbReference type="PANTHER" id="PTHR11705">
    <property type="entry name" value="PROTEASE FAMILY M14 CARBOXYPEPTIDASE A,B"/>
    <property type="match status" value="1"/>
</dbReference>
<feature type="region of interest" description="Disordered" evidence="3">
    <location>
        <begin position="266"/>
        <end position="285"/>
    </location>
</feature>
<dbReference type="EMBL" id="UINC01006243">
    <property type="protein sequence ID" value="SVA26353.1"/>
    <property type="molecule type" value="Genomic_DNA"/>
</dbReference>
<name>A0A381UI06_9ZZZZ</name>
<dbReference type="Pfam" id="PF00246">
    <property type="entry name" value="Peptidase_M14"/>
    <property type="match status" value="1"/>
</dbReference>
<dbReference type="GO" id="GO:0004181">
    <property type="term" value="F:metallocarboxypeptidase activity"/>
    <property type="evidence" value="ECO:0007669"/>
    <property type="project" value="InterPro"/>
</dbReference>
<evidence type="ECO:0000259" key="4">
    <source>
        <dbReference type="PROSITE" id="PS52035"/>
    </source>
</evidence>
<dbReference type="GO" id="GO:0006508">
    <property type="term" value="P:proteolysis"/>
    <property type="evidence" value="ECO:0007669"/>
    <property type="project" value="InterPro"/>
</dbReference>
<feature type="domain" description="Peptidase M14" evidence="4">
    <location>
        <begin position="37"/>
        <end position="321"/>
    </location>
</feature>
<dbReference type="SMART" id="SM00631">
    <property type="entry name" value="Zn_pept"/>
    <property type="match status" value="1"/>
</dbReference>
<dbReference type="SUPFAM" id="SSF53187">
    <property type="entry name" value="Zn-dependent exopeptidases"/>
    <property type="match status" value="1"/>
</dbReference>
<feature type="non-terminal residue" evidence="5">
    <location>
        <position position="395"/>
    </location>
</feature>
<dbReference type="PROSITE" id="PS52035">
    <property type="entry name" value="PEPTIDASE_M14"/>
    <property type="match status" value="1"/>
</dbReference>
<evidence type="ECO:0000256" key="1">
    <source>
        <dbReference type="ARBA" id="ARBA00001947"/>
    </source>
</evidence>
<evidence type="ECO:0000256" key="2">
    <source>
        <dbReference type="ARBA" id="ARBA00005988"/>
    </source>
</evidence>
<gene>
    <name evidence="5" type="ORF">METZ01_LOCUS79207</name>
</gene>